<dbReference type="InterPro" id="IPR027417">
    <property type="entry name" value="P-loop_NTPase"/>
</dbReference>
<dbReference type="RefSeq" id="WP_012713694.1">
    <property type="nucleotide sequence ID" value="NC_012589.1"/>
</dbReference>
<feature type="compositionally biased region" description="Low complexity" evidence="1">
    <location>
        <begin position="35"/>
        <end position="45"/>
    </location>
</feature>
<dbReference type="InterPro" id="IPR002831">
    <property type="entry name" value="Tscrpt_reg_TrmB_N"/>
</dbReference>
<dbReference type="GeneID" id="7797965"/>
<dbReference type="CDD" id="cd00090">
    <property type="entry name" value="HTH_ARSR"/>
    <property type="match status" value="1"/>
</dbReference>
<dbReference type="KEGG" id="sis:LS215_1446"/>
<feature type="region of interest" description="Disordered" evidence="1">
    <location>
        <begin position="567"/>
        <end position="589"/>
    </location>
</feature>
<feature type="compositionally biased region" description="Basic and acidic residues" evidence="1">
    <location>
        <begin position="567"/>
        <end position="585"/>
    </location>
</feature>
<dbReference type="InterPro" id="IPR011991">
    <property type="entry name" value="ArsR-like_HTH"/>
</dbReference>
<feature type="compositionally biased region" description="Basic residues" evidence="1">
    <location>
        <begin position="1"/>
        <end position="11"/>
    </location>
</feature>
<feature type="region of interest" description="Disordered" evidence="1">
    <location>
        <begin position="1"/>
        <end position="57"/>
    </location>
</feature>
<evidence type="ECO:0000259" key="2">
    <source>
        <dbReference type="Pfam" id="PF01978"/>
    </source>
</evidence>
<dbReference type="OrthoDB" id="37211at2157"/>
<name>C3MPZ1_SACI2</name>
<reference evidence="3 4" key="1">
    <citation type="journal article" date="2009" name="Proc. Natl. Acad. Sci. U.S.A.">
        <title>Biogeography of the Sulfolobus islandicus pan-genome.</title>
        <authorList>
            <person name="Reno M.L."/>
            <person name="Held N.L."/>
            <person name="Fields C.J."/>
            <person name="Burke P.V."/>
            <person name="Whitaker R.J."/>
        </authorList>
    </citation>
    <scope>NUCLEOTIDE SEQUENCE [LARGE SCALE GENOMIC DNA]</scope>
    <source>
        <strain evidence="4">L.S.2.15 / Lassen #1</strain>
    </source>
</reference>
<feature type="compositionally biased region" description="Basic and acidic residues" evidence="1">
    <location>
        <begin position="12"/>
        <end position="31"/>
    </location>
</feature>
<gene>
    <name evidence="3" type="ordered locus">LS215_1446</name>
</gene>
<dbReference type="HOGENOM" id="CLU_423700_0_0_2"/>
<dbReference type="SUPFAM" id="SSF46785">
    <property type="entry name" value="Winged helix' DNA-binding domain"/>
    <property type="match status" value="1"/>
</dbReference>
<dbReference type="Gene3D" id="1.10.10.10">
    <property type="entry name" value="Winged helix-like DNA-binding domain superfamily/Winged helix DNA-binding domain"/>
    <property type="match status" value="1"/>
</dbReference>
<accession>C3MPZ1</accession>
<dbReference type="InterPro" id="IPR036390">
    <property type="entry name" value="WH_DNA-bd_sf"/>
</dbReference>
<evidence type="ECO:0000313" key="4">
    <source>
        <dbReference type="Proteomes" id="UP000001747"/>
    </source>
</evidence>
<dbReference type="EMBL" id="CP001399">
    <property type="protein sequence ID" value="ACP35454.1"/>
    <property type="molecule type" value="Genomic_DNA"/>
</dbReference>
<dbReference type="SUPFAM" id="SSF52540">
    <property type="entry name" value="P-loop containing nucleoside triphosphate hydrolases"/>
    <property type="match status" value="1"/>
</dbReference>
<feature type="domain" description="Transcription regulator TrmB N-terminal" evidence="2">
    <location>
        <begin position="464"/>
        <end position="523"/>
    </location>
</feature>
<evidence type="ECO:0000256" key="1">
    <source>
        <dbReference type="SAM" id="MobiDB-lite"/>
    </source>
</evidence>
<dbReference type="AlphaFoldDB" id="C3MPZ1"/>
<sequence>MIVIRRSKKHTEKIATESEKLNVNKQSKTEKPGISGESGDFSPESPESPEPLVDNQLLSNNKSQNYEIIIKDEKKGNKVYAHIEKVKETATVVYDKVLLKPVLKITLKYRNEIRECTTGVLEYNGSYGIIGCHDAIRAIAKRSSYHPTVDDIYNAINEYVKTHFPIEETSLVDYVRQKYADRLAEIEKDPFGWILTHTREIVGYDRLKLLTLLSVISSRMKRVVGISRIHLNIVGQSGAGKSSVVKSVLKYLDDNMKFDATRFTEKSLGYLDIDTFDGKVVFLEQIDNQNVAYLREAMSEEKICTYVTEKVATEDGGEKHVTKKVCIDGQPVFITTSVSDRVDLEREQIANRMLNVYLKYEYNRDVIETIIERAENEVSDVDKMTFMAYLLTRPETADVTPIKDEIIAFIDKLAELTRSPVNRTVEILRNLVRAVAIARGKTKADVDDFNFVMQNFQLDVLFNGLGLTERDVEIIEALPDEGGLKSQEVADALKISKQYAINVLKNLERKGVVEGVKEDNKTFTWYLTMLGRKIKALINNLDKDIIEVRDEKGELVGVADAKFRSNTDAENDRSNGMSGDERDAMQRGNGETNRVVEAYDYLKKHGWTLTTDIAGWFGDDVIEKLKRKDLVTFNVIDGVEYVSAK</sequence>
<evidence type="ECO:0000313" key="3">
    <source>
        <dbReference type="EMBL" id="ACP35454.1"/>
    </source>
</evidence>
<proteinExistence type="predicted"/>
<organism evidence="3 4">
    <name type="scientific">Saccharolobus islandicus (strain L.S.2.15 / Lassen #1)</name>
    <name type="common">Sulfolobus islandicus</name>
    <dbReference type="NCBI Taxonomy" id="429572"/>
    <lineage>
        <taxon>Archaea</taxon>
        <taxon>Thermoproteota</taxon>
        <taxon>Thermoprotei</taxon>
        <taxon>Sulfolobales</taxon>
        <taxon>Sulfolobaceae</taxon>
        <taxon>Saccharolobus</taxon>
    </lineage>
</organism>
<dbReference type="Proteomes" id="UP000001747">
    <property type="component" value="Chromosome"/>
</dbReference>
<dbReference type="InterPro" id="IPR036388">
    <property type="entry name" value="WH-like_DNA-bd_sf"/>
</dbReference>
<dbReference type="Pfam" id="PF01978">
    <property type="entry name" value="TrmB"/>
    <property type="match status" value="1"/>
</dbReference>
<protein>
    <submittedName>
        <fullName evidence="3">Transcriptional regulator TrmB</fullName>
    </submittedName>
</protein>